<dbReference type="InterPro" id="IPR036291">
    <property type="entry name" value="NAD(P)-bd_dom_sf"/>
</dbReference>
<dbReference type="PANTHER" id="PTHR43391">
    <property type="entry name" value="RETINOL DEHYDROGENASE-RELATED"/>
    <property type="match status" value="1"/>
</dbReference>
<name>A0AAW1S3N3_9CHLO</name>
<protein>
    <submittedName>
        <fullName evidence="4">Uncharacterized protein</fullName>
    </submittedName>
</protein>
<accession>A0AAW1S3N3</accession>
<dbReference type="EMBL" id="JALJOS010000004">
    <property type="protein sequence ID" value="KAK9840041.1"/>
    <property type="molecule type" value="Genomic_DNA"/>
</dbReference>
<evidence type="ECO:0000256" key="2">
    <source>
        <dbReference type="ARBA" id="ARBA00023002"/>
    </source>
</evidence>
<dbReference type="PANTHER" id="PTHR43391:SF86">
    <property type="entry name" value="SHORT-CHAIN DEHYDROGENASE_REDUCTASE FAMILY PROTEIN"/>
    <property type="match status" value="1"/>
</dbReference>
<comment type="similarity">
    <text evidence="1 3">Belongs to the short-chain dehydrogenases/reductases (SDR) family.</text>
</comment>
<keyword evidence="2" id="KW-0560">Oxidoreductase</keyword>
<dbReference type="InterPro" id="IPR002347">
    <property type="entry name" value="SDR_fam"/>
</dbReference>
<evidence type="ECO:0000256" key="3">
    <source>
        <dbReference type="RuleBase" id="RU000363"/>
    </source>
</evidence>
<proteinExistence type="inferred from homology"/>
<evidence type="ECO:0000313" key="4">
    <source>
        <dbReference type="EMBL" id="KAK9840041.1"/>
    </source>
</evidence>
<dbReference type="InterPro" id="IPR020904">
    <property type="entry name" value="Sc_DH/Rdtase_CS"/>
</dbReference>
<dbReference type="Gene3D" id="3.40.50.720">
    <property type="entry name" value="NAD(P)-binding Rossmann-like Domain"/>
    <property type="match status" value="1"/>
</dbReference>
<organism evidence="4 5">
    <name type="scientific">Apatococcus lobatus</name>
    <dbReference type="NCBI Taxonomy" id="904363"/>
    <lineage>
        <taxon>Eukaryota</taxon>
        <taxon>Viridiplantae</taxon>
        <taxon>Chlorophyta</taxon>
        <taxon>core chlorophytes</taxon>
        <taxon>Trebouxiophyceae</taxon>
        <taxon>Chlorellales</taxon>
        <taxon>Chlorellaceae</taxon>
        <taxon>Apatococcus</taxon>
    </lineage>
</organism>
<dbReference type="PRINTS" id="PR00081">
    <property type="entry name" value="GDHRDH"/>
</dbReference>
<comment type="caution">
    <text evidence="4">The sequence shown here is derived from an EMBL/GenBank/DDBJ whole genome shotgun (WGS) entry which is preliminary data.</text>
</comment>
<evidence type="ECO:0000313" key="5">
    <source>
        <dbReference type="Proteomes" id="UP001438707"/>
    </source>
</evidence>
<reference evidence="4 5" key="1">
    <citation type="journal article" date="2024" name="Nat. Commun.">
        <title>Phylogenomics reveals the evolutionary origins of lichenization in chlorophyte algae.</title>
        <authorList>
            <person name="Puginier C."/>
            <person name="Libourel C."/>
            <person name="Otte J."/>
            <person name="Skaloud P."/>
            <person name="Haon M."/>
            <person name="Grisel S."/>
            <person name="Petersen M."/>
            <person name="Berrin J.G."/>
            <person name="Delaux P.M."/>
            <person name="Dal Grande F."/>
            <person name="Keller J."/>
        </authorList>
    </citation>
    <scope>NUCLEOTIDE SEQUENCE [LARGE SCALE GENOMIC DNA]</scope>
    <source>
        <strain evidence="4 5">SAG 2145</strain>
    </source>
</reference>
<dbReference type="PROSITE" id="PS00061">
    <property type="entry name" value="ADH_SHORT"/>
    <property type="match status" value="1"/>
</dbReference>
<dbReference type="Pfam" id="PF00106">
    <property type="entry name" value="adh_short"/>
    <property type="match status" value="1"/>
</dbReference>
<sequence length="293" mass="32429">MAPRVILITGTSSGLGLDLAKLLLSDSEVYKVIGISRGPLDKDHELSKCPKYTHKVMDQRSCESVEQVFAEVGKEEGRLDVLVNNAAFGAFGTTEQTDLKHWHDMFETNVFGVIRCTHGALKLMRQARAGQIINISSVAGFQGVPFNDSYVSTKFAMEGFSESQASYLHRYGIHVSLVEPGPLATEFPKTVDTQNKLSDPEDAYSALAPEFEKMMSSQYSDDNVVQSASEAAETTKKAIDDWPNVQFRYQTSDVVKATASDRWKYPTGYSLIEKYGRSVFSSQDPLPKDQSAK</sequence>
<gene>
    <name evidence="4" type="ORF">WJX74_002437</name>
</gene>
<dbReference type="Proteomes" id="UP001438707">
    <property type="component" value="Unassembled WGS sequence"/>
</dbReference>
<dbReference type="GO" id="GO:0005829">
    <property type="term" value="C:cytosol"/>
    <property type="evidence" value="ECO:0007669"/>
    <property type="project" value="TreeGrafter"/>
</dbReference>
<keyword evidence="5" id="KW-1185">Reference proteome</keyword>
<dbReference type="AlphaFoldDB" id="A0AAW1S3N3"/>
<dbReference type="PRINTS" id="PR00080">
    <property type="entry name" value="SDRFAMILY"/>
</dbReference>
<dbReference type="SUPFAM" id="SSF51735">
    <property type="entry name" value="NAD(P)-binding Rossmann-fold domains"/>
    <property type="match status" value="1"/>
</dbReference>
<dbReference type="GO" id="GO:0016491">
    <property type="term" value="F:oxidoreductase activity"/>
    <property type="evidence" value="ECO:0007669"/>
    <property type="project" value="UniProtKB-KW"/>
</dbReference>
<evidence type="ECO:0000256" key="1">
    <source>
        <dbReference type="ARBA" id="ARBA00006484"/>
    </source>
</evidence>